<dbReference type="STRING" id="357750.A0A2S6CFU9"/>
<dbReference type="PRINTS" id="PR00463">
    <property type="entry name" value="EP450I"/>
</dbReference>
<evidence type="ECO:0000256" key="2">
    <source>
        <dbReference type="ARBA" id="ARBA00004167"/>
    </source>
</evidence>
<dbReference type="FunFam" id="1.10.630.10:FF:000069">
    <property type="entry name" value="Cytochrome P450, putative (Eurofung)"/>
    <property type="match status" value="1"/>
</dbReference>
<dbReference type="InterPro" id="IPR050121">
    <property type="entry name" value="Cytochrome_P450_monoxygenase"/>
</dbReference>
<sequence length="526" mass="59933">MMANLVNICKMGWEHAAIIAIAALLLYTLSLFIYRVYLTPVVNIPGPKLAAATFWYEFYYDVIEQGRYTWKIRELHEQYGPIVRINPFEVHINDAHYYNEIYAGPSRRREKWAWSAAMFGTSTSHFSTLQHELHRRRRAPLNPFFSKASVLRLEPMLREVIEHLCTRLGGFRQTKEPVNLRHAFAAVTMDVVTDYAFGTSYKCLDDPDFAPVWPEAVDSVSEQSVSGENDTFGAELISGQHMNKQFPWLLPLMRLTPIWLVERMNPHVMRLIKLQMDLATQVSKHVNGQASDDKVSDHPTIFHELLKPGSLPAEERIIEHLVGEAQAVVAAGQVTTTHYLNTTAYHILARPEILAQLKAELKSVMRDGSLPSLRELEQLPFLSAIVLEGYRISYGPTHRLQRIAPDEALVYKSYVLPAGTPMSMTSILIHENEELFPDPKSFKPERWIEPGAREKLSNYMVNFSKGTRGCLGQHLAAAEIHLTLAAIFSRFDFEIYKTTLEDIAVEHDFFNPQPRRGAVGLRAIVH</sequence>
<dbReference type="InterPro" id="IPR002401">
    <property type="entry name" value="Cyt_P450_E_grp-I"/>
</dbReference>
<dbReference type="InterPro" id="IPR036396">
    <property type="entry name" value="Cyt_P450_sf"/>
</dbReference>
<keyword evidence="7 14" id="KW-1133">Transmembrane helix</keyword>
<keyword evidence="11 14" id="KW-0472">Membrane</keyword>
<dbReference type="PANTHER" id="PTHR24305">
    <property type="entry name" value="CYTOCHROME P450"/>
    <property type="match status" value="1"/>
</dbReference>
<dbReference type="InterPro" id="IPR001128">
    <property type="entry name" value="Cyt_P450"/>
</dbReference>
<evidence type="ECO:0000256" key="4">
    <source>
        <dbReference type="ARBA" id="ARBA00022617"/>
    </source>
</evidence>
<dbReference type="GO" id="GO:0004497">
    <property type="term" value="F:monooxygenase activity"/>
    <property type="evidence" value="ECO:0007669"/>
    <property type="project" value="UniProtKB-KW"/>
</dbReference>
<protein>
    <recommendedName>
        <fullName evidence="17">Trichodiene oxygenase</fullName>
    </recommendedName>
</protein>
<keyword evidence="8 13" id="KW-0560">Oxidoreductase</keyword>
<evidence type="ECO:0000256" key="12">
    <source>
        <dbReference type="PIRSR" id="PIRSR602401-1"/>
    </source>
</evidence>
<evidence type="ECO:0000313" key="16">
    <source>
        <dbReference type="Proteomes" id="UP000237631"/>
    </source>
</evidence>
<evidence type="ECO:0000256" key="3">
    <source>
        <dbReference type="ARBA" id="ARBA00010617"/>
    </source>
</evidence>
<feature type="binding site" description="axial binding residue" evidence="12">
    <location>
        <position position="470"/>
    </location>
    <ligand>
        <name>heme</name>
        <dbReference type="ChEBI" id="CHEBI:30413"/>
    </ligand>
    <ligandPart>
        <name>Fe</name>
        <dbReference type="ChEBI" id="CHEBI:18248"/>
    </ligandPart>
</feature>
<dbReference type="GO" id="GO:0016020">
    <property type="term" value="C:membrane"/>
    <property type="evidence" value="ECO:0007669"/>
    <property type="project" value="UniProtKB-SubCell"/>
</dbReference>
<evidence type="ECO:0000313" key="15">
    <source>
        <dbReference type="EMBL" id="PPJ58581.1"/>
    </source>
</evidence>
<comment type="similarity">
    <text evidence="3 13">Belongs to the cytochrome P450 family.</text>
</comment>
<evidence type="ECO:0000256" key="14">
    <source>
        <dbReference type="SAM" id="Phobius"/>
    </source>
</evidence>
<dbReference type="Gene3D" id="1.10.630.10">
    <property type="entry name" value="Cytochrome P450"/>
    <property type="match status" value="1"/>
</dbReference>
<proteinExistence type="inferred from homology"/>
<evidence type="ECO:0000256" key="8">
    <source>
        <dbReference type="ARBA" id="ARBA00023002"/>
    </source>
</evidence>
<evidence type="ECO:0000256" key="13">
    <source>
        <dbReference type="RuleBase" id="RU000461"/>
    </source>
</evidence>
<dbReference type="GO" id="GO:0020037">
    <property type="term" value="F:heme binding"/>
    <property type="evidence" value="ECO:0007669"/>
    <property type="project" value="InterPro"/>
</dbReference>
<evidence type="ECO:0000256" key="9">
    <source>
        <dbReference type="ARBA" id="ARBA00023004"/>
    </source>
</evidence>
<dbReference type="Pfam" id="PF00067">
    <property type="entry name" value="p450"/>
    <property type="match status" value="1"/>
</dbReference>
<keyword evidence="6 12" id="KW-0479">Metal-binding</keyword>
<comment type="caution">
    <text evidence="15">The sequence shown here is derived from an EMBL/GenBank/DDBJ whole genome shotgun (WGS) entry which is preliminary data.</text>
</comment>
<evidence type="ECO:0000256" key="7">
    <source>
        <dbReference type="ARBA" id="ARBA00022989"/>
    </source>
</evidence>
<evidence type="ECO:0000256" key="6">
    <source>
        <dbReference type="ARBA" id="ARBA00022723"/>
    </source>
</evidence>
<evidence type="ECO:0000256" key="10">
    <source>
        <dbReference type="ARBA" id="ARBA00023033"/>
    </source>
</evidence>
<dbReference type="GO" id="GO:0005506">
    <property type="term" value="F:iron ion binding"/>
    <property type="evidence" value="ECO:0007669"/>
    <property type="project" value="InterPro"/>
</dbReference>
<dbReference type="CDD" id="cd11062">
    <property type="entry name" value="CYP58-like"/>
    <property type="match status" value="1"/>
</dbReference>
<evidence type="ECO:0000256" key="5">
    <source>
        <dbReference type="ARBA" id="ARBA00022692"/>
    </source>
</evidence>
<keyword evidence="10 13" id="KW-0503">Monooxygenase</keyword>
<keyword evidence="16" id="KW-1185">Reference proteome</keyword>
<evidence type="ECO:0008006" key="17">
    <source>
        <dbReference type="Google" id="ProtNLM"/>
    </source>
</evidence>
<dbReference type="PANTHER" id="PTHR24305:SF157">
    <property type="entry name" value="N-ACETYLTRYPTOPHAN 6-HYDROXYLASE IVOC-RELATED"/>
    <property type="match status" value="1"/>
</dbReference>
<dbReference type="AlphaFoldDB" id="A0A2S6CFU9"/>
<dbReference type="GO" id="GO:0016705">
    <property type="term" value="F:oxidoreductase activity, acting on paired donors, with incorporation or reduction of molecular oxygen"/>
    <property type="evidence" value="ECO:0007669"/>
    <property type="project" value="InterPro"/>
</dbReference>
<dbReference type="Proteomes" id="UP000237631">
    <property type="component" value="Unassembled WGS sequence"/>
</dbReference>
<comment type="cofactor">
    <cofactor evidence="1 12">
        <name>heme</name>
        <dbReference type="ChEBI" id="CHEBI:30413"/>
    </cofactor>
</comment>
<reference evidence="16" key="1">
    <citation type="journal article" date="2017" name="bioRxiv">
        <title>Conservation of a gene cluster reveals novel cercosporin biosynthetic mechanisms and extends production to the genus Colletotrichum.</title>
        <authorList>
            <person name="de Jonge R."/>
            <person name="Ebert M.K."/>
            <person name="Huitt-Roehl C.R."/>
            <person name="Pal P."/>
            <person name="Suttle J.C."/>
            <person name="Spanner R.E."/>
            <person name="Neubauer J.D."/>
            <person name="Jurick W.M.II."/>
            <person name="Stott K.A."/>
            <person name="Secor G.A."/>
            <person name="Thomma B.P.H.J."/>
            <person name="Van de Peer Y."/>
            <person name="Townsend C.A."/>
            <person name="Bolton M.D."/>
        </authorList>
    </citation>
    <scope>NUCLEOTIDE SEQUENCE [LARGE SCALE GENOMIC DNA]</scope>
    <source>
        <strain evidence="16">CBS538.71</strain>
    </source>
</reference>
<gene>
    <name evidence="15" type="ORF">CBER1_06658</name>
</gene>
<organism evidence="15 16">
    <name type="scientific">Cercospora berteroae</name>
    <dbReference type="NCBI Taxonomy" id="357750"/>
    <lineage>
        <taxon>Eukaryota</taxon>
        <taxon>Fungi</taxon>
        <taxon>Dikarya</taxon>
        <taxon>Ascomycota</taxon>
        <taxon>Pezizomycotina</taxon>
        <taxon>Dothideomycetes</taxon>
        <taxon>Dothideomycetidae</taxon>
        <taxon>Mycosphaerellales</taxon>
        <taxon>Mycosphaerellaceae</taxon>
        <taxon>Cercospora</taxon>
    </lineage>
</organism>
<keyword evidence="4 12" id="KW-0349">Heme</keyword>
<dbReference type="OrthoDB" id="3945418at2759"/>
<keyword evidence="5 14" id="KW-0812">Transmembrane</keyword>
<evidence type="ECO:0000256" key="1">
    <source>
        <dbReference type="ARBA" id="ARBA00001971"/>
    </source>
</evidence>
<evidence type="ECO:0000256" key="11">
    <source>
        <dbReference type="ARBA" id="ARBA00023136"/>
    </source>
</evidence>
<dbReference type="PROSITE" id="PS00086">
    <property type="entry name" value="CYTOCHROME_P450"/>
    <property type="match status" value="1"/>
</dbReference>
<dbReference type="InterPro" id="IPR017972">
    <property type="entry name" value="Cyt_P450_CS"/>
</dbReference>
<comment type="subcellular location">
    <subcellularLocation>
        <location evidence="2">Membrane</location>
        <topology evidence="2">Single-pass membrane protein</topology>
    </subcellularLocation>
</comment>
<accession>A0A2S6CFU9</accession>
<dbReference type="SUPFAM" id="SSF48264">
    <property type="entry name" value="Cytochrome P450"/>
    <property type="match status" value="1"/>
</dbReference>
<feature type="transmembrane region" description="Helical" evidence="14">
    <location>
        <begin position="12"/>
        <end position="34"/>
    </location>
</feature>
<name>A0A2S6CFU9_9PEZI</name>
<keyword evidence="9 12" id="KW-0408">Iron</keyword>
<dbReference type="EMBL" id="PNEN01000453">
    <property type="protein sequence ID" value="PPJ58581.1"/>
    <property type="molecule type" value="Genomic_DNA"/>
</dbReference>